<sequence length="159" mass="17884">MTRWYADSTACIYLHALLSSFHSLVTDEWRQHQGDQWNSEPGAVQGAVRDSLMKRLGCKVRLQAIHAPLILTVQRPNTVHIFLAACKQCSFVMAQEGTSFYTNPLLDTGFSALSRIVIFLRHASNVQANDAVIKETQASPGRYGFVSVQVYQLNKKEDR</sequence>
<organism evidence="1 2">
    <name type="scientific">Reticulibacter mediterranei</name>
    <dbReference type="NCBI Taxonomy" id="2778369"/>
    <lineage>
        <taxon>Bacteria</taxon>
        <taxon>Bacillati</taxon>
        <taxon>Chloroflexota</taxon>
        <taxon>Ktedonobacteria</taxon>
        <taxon>Ktedonobacterales</taxon>
        <taxon>Reticulibacteraceae</taxon>
        <taxon>Reticulibacter</taxon>
    </lineage>
</organism>
<dbReference type="EMBL" id="BNJK01000003">
    <property type="protein sequence ID" value="GHP00768.1"/>
    <property type="molecule type" value="Genomic_DNA"/>
</dbReference>
<accession>A0A8J3J1S0</accession>
<keyword evidence="2" id="KW-1185">Reference proteome</keyword>
<reference evidence="1" key="1">
    <citation type="submission" date="2020-10" db="EMBL/GenBank/DDBJ databases">
        <title>Taxonomic study of unclassified bacteria belonging to the class Ktedonobacteria.</title>
        <authorList>
            <person name="Yabe S."/>
            <person name="Wang C.M."/>
            <person name="Zheng Y."/>
            <person name="Sakai Y."/>
            <person name="Cavaletti L."/>
            <person name="Monciardini P."/>
            <person name="Donadio S."/>
        </authorList>
    </citation>
    <scope>NUCLEOTIDE SEQUENCE</scope>
    <source>
        <strain evidence="1">ID150040</strain>
    </source>
</reference>
<protein>
    <submittedName>
        <fullName evidence="1">Uncharacterized protein</fullName>
    </submittedName>
</protein>
<evidence type="ECO:0000313" key="2">
    <source>
        <dbReference type="Proteomes" id="UP000597444"/>
    </source>
</evidence>
<comment type="caution">
    <text evidence="1">The sequence shown here is derived from an EMBL/GenBank/DDBJ whole genome shotgun (WGS) entry which is preliminary data.</text>
</comment>
<evidence type="ECO:0000313" key="1">
    <source>
        <dbReference type="EMBL" id="GHP00768.1"/>
    </source>
</evidence>
<proteinExistence type="predicted"/>
<name>A0A8J3J1S0_9CHLR</name>
<dbReference type="Proteomes" id="UP000597444">
    <property type="component" value="Unassembled WGS sequence"/>
</dbReference>
<gene>
    <name evidence="1" type="ORF">KSF_108150</name>
</gene>
<dbReference type="AlphaFoldDB" id="A0A8J3J1S0"/>